<sequence>MMGFFLLQIFARFGSEKNDICGRSWVHQGSEHGDPILFAYLTILKTPQLPSGPNLVVYRLPRKLRLSLLLHKRFYVQLRAHRLQLHKPFYVQLRAHRLHQSGFVQEPGGMVGKTAAIKTYSTCDDVDT</sequence>
<reference evidence="1 2" key="1">
    <citation type="journal article" date="2018" name="Science">
        <title>The opium poppy genome and morphinan production.</title>
        <authorList>
            <person name="Guo L."/>
            <person name="Winzer T."/>
            <person name="Yang X."/>
            <person name="Li Y."/>
            <person name="Ning Z."/>
            <person name="He Z."/>
            <person name="Teodor R."/>
            <person name="Lu Y."/>
            <person name="Bowser T.A."/>
            <person name="Graham I.A."/>
            <person name="Ye K."/>
        </authorList>
    </citation>
    <scope>NUCLEOTIDE SEQUENCE [LARGE SCALE GENOMIC DNA]</scope>
    <source>
        <strain evidence="2">cv. HN1</strain>
        <tissue evidence="1">Leaves</tissue>
    </source>
</reference>
<evidence type="ECO:0000313" key="2">
    <source>
        <dbReference type="Proteomes" id="UP000316621"/>
    </source>
</evidence>
<organism evidence="1 2">
    <name type="scientific">Papaver somniferum</name>
    <name type="common">Opium poppy</name>
    <dbReference type="NCBI Taxonomy" id="3469"/>
    <lineage>
        <taxon>Eukaryota</taxon>
        <taxon>Viridiplantae</taxon>
        <taxon>Streptophyta</taxon>
        <taxon>Embryophyta</taxon>
        <taxon>Tracheophyta</taxon>
        <taxon>Spermatophyta</taxon>
        <taxon>Magnoliopsida</taxon>
        <taxon>Ranunculales</taxon>
        <taxon>Papaveraceae</taxon>
        <taxon>Papaveroideae</taxon>
        <taxon>Papaver</taxon>
    </lineage>
</organism>
<proteinExistence type="predicted"/>
<name>A0A4Y7J235_PAPSO</name>
<dbReference type="Gramene" id="RZC54857">
    <property type="protein sequence ID" value="RZC54857"/>
    <property type="gene ID" value="C5167_013713"/>
</dbReference>
<gene>
    <name evidence="1" type="ORF">C5167_013713</name>
</gene>
<evidence type="ECO:0000313" key="1">
    <source>
        <dbReference type="EMBL" id="RZC54857.1"/>
    </source>
</evidence>
<dbReference type="AlphaFoldDB" id="A0A4Y7J235"/>
<protein>
    <submittedName>
        <fullName evidence="1">Uncharacterized protein</fullName>
    </submittedName>
</protein>
<keyword evidence="2" id="KW-1185">Reference proteome</keyword>
<dbReference type="Proteomes" id="UP000316621">
    <property type="component" value="Chromosome 3"/>
</dbReference>
<dbReference type="EMBL" id="CM010717">
    <property type="protein sequence ID" value="RZC54857.1"/>
    <property type="molecule type" value="Genomic_DNA"/>
</dbReference>
<accession>A0A4Y7J235</accession>